<dbReference type="EMBL" id="CAJHJT010000056">
    <property type="protein sequence ID" value="CAD7011986.1"/>
    <property type="molecule type" value="Genomic_DNA"/>
</dbReference>
<dbReference type="AlphaFoldDB" id="A0A811V992"/>
<keyword evidence="2" id="KW-1185">Reference proteome</keyword>
<accession>A0A811V992</accession>
<gene>
    <name evidence="1" type="ORF">CCAP1982_LOCUS20097</name>
</gene>
<dbReference type="Proteomes" id="UP000606786">
    <property type="component" value="Unassembled WGS sequence"/>
</dbReference>
<sequence>MVSALTEVISNSSSRACIITDLRRYVERPFKRTHLCTKHKTQSAIHNSQSVMRQTRACAVSLLSTERHSVATNVQRGAKR</sequence>
<evidence type="ECO:0000313" key="2">
    <source>
        <dbReference type="Proteomes" id="UP000606786"/>
    </source>
</evidence>
<protein>
    <submittedName>
        <fullName evidence="1">(Mediterranean fruit fly) hypothetical protein</fullName>
    </submittedName>
</protein>
<comment type="caution">
    <text evidence="1">The sequence shown here is derived from an EMBL/GenBank/DDBJ whole genome shotgun (WGS) entry which is preliminary data.</text>
</comment>
<name>A0A811V992_CERCA</name>
<evidence type="ECO:0000313" key="1">
    <source>
        <dbReference type="EMBL" id="CAD7011986.1"/>
    </source>
</evidence>
<reference evidence="1" key="1">
    <citation type="submission" date="2020-11" db="EMBL/GenBank/DDBJ databases">
        <authorList>
            <person name="Whitehead M."/>
        </authorList>
    </citation>
    <scope>NUCLEOTIDE SEQUENCE</scope>
    <source>
        <strain evidence="1">EGII</strain>
    </source>
</reference>
<proteinExistence type="predicted"/>
<organism evidence="1 2">
    <name type="scientific">Ceratitis capitata</name>
    <name type="common">Mediterranean fruit fly</name>
    <name type="synonym">Tephritis capitata</name>
    <dbReference type="NCBI Taxonomy" id="7213"/>
    <lineage>
        <taxon>Eukaryota</taxon>
        <taxon>Metazoa</taxon>
        <taxon>Ecdysozoa</taxon>
        <taxon>Arthropoda</taxon>
        <taxon>Hexapoda</taxon>
        <taxon>Insecta</taxon>
        <taxon>Pterygota</taxon>
        <taxon>Neoptera</taxon>
        <taxon>Endopterygota</taxon>
        <taxon>Diptera</taxon>
        <taxon>Brachycera</taxon>
        <taxon>Muscomorpha</taxon>
        <taxon>Tephritoidea</taxon>
        <taxon>Tephritidae</taxon>
        <taxon>Ceratitis</taxon>
        <taxon>Ceratitis</taxon>
    </lineage>
</organism>